<dbReference type="Proteomes" id="UP000708208">
    <property type="component" value="Unassembled WGS sequence"/>
</dbReference>
<keyword evidence="5" id="KW-0408">Iron</keyword>
<dbReference type="OrthoDB" id="1069523at2759"/>
<evidence type="ECO:0000256" key="3">
    <source>
        <dbReference type="ARBA" id="ARBA00022723"/>
    </source>
</evidence>
<dbReference type="GO" id="GO:0046872">
    <property type="term" value="F:metal ion binding"/>
    <property type="evidence" value="ECO:0007669"/>
    <property type="project" value="UniProtKB-KW"/>
</dbReference>
<keyword evidence="4" id="KW-0560">Oxidoreductase</keyword>
<gene>
    <name evidence="6" type="ORF">AFUS01_LOCUS18995</name>
</gene>
<dbReference type="GO" id="GO:0016121">
    <property type="term" value="P:carotene catabolic process"/>
    <property type="evidence" value="ECO:0007669"/>
    <property type="project" value="TreeGrafter"/>
</dbReference>
<dbReference type="GO" id="GO:0003834">
    <property type="term" value="F:beta-carotene 15,15'-dioxygenase activity"/>
    <property type="evidence" value="ECO:0007669"/>
    <property type="project" value="TreeGrafter"/>
</dbReference>
<protein>
    <submittedName>
        <fullName evidence="6">Uncharacterized protein</fullName>
    </submittedName>
</protein>
<name>A0A8J2KS57_9HEXA</name>
<organism evidence="6 7">
    <name type="scientific">Allacma fusca</name>
    <dbReference type="NCBI Taxonomy" id="39272"/>
    <lineage>
        <taxon>Eukaryota</taxon>
        <taxon>Metazoa</taxon>
        <taxon>Ecdysozoa</taxon>
        <taxon>Arthropoda</taxon>
        <taxon>Hexapoda</taxon>
        <taxon>Collembola</taxon>
        <taxon>Symphypleona</taxon>
        <taxon>Sminthuridae</taxon>
        <taxon>Allacma</taxon>
    </lineage>
</organism>
<dbReference type="AlphaFoldDB" id="A0A8J2KS57"/>
<evidence type="ECO:0000256" key="2">
    <source>
        <dbReference type="ARBA" id="ARBA00006787"/>
    </source>
</evidence>
<keyword evidence="3" id="KW-0479">Metal-binding</keyword>
<comment type="caution">
    <text evidence="6">The sequence shown here is derived from an EMBL/GenBank/DDBJ whole genome shotgun (WGS) entry which is preliminary data.</text>
</comment>
<dbReference type="EMBL" id="CAJVCH010192646">
    <property type="protein sequence ID" value="CAG7730346.1"/>
    <property type="molecule type" value="Genomic_DNA"/>
</dbReference>
<accession>A0A8J2KS57</accession>
<sequence>MNIQSNLNCFHPVQRVNTIDSEYTKFGDEKECEIYSRNYDYPTDETVGQILGKVPKWLEGTLIRNGPGILKIGEHTYKHFFDGLAVLHRFHIKDGKEI</sequence>
<comment type="similarity">
    <text evidence="2">Belongs to the carotenoid oxygenase family.</text>
</comment>
<evidence type="ECO:0000256" key="4">
    <source>
        <dbReference type="ARBA" id="ARBA00023002"/>
    </source>
</evidence>
<evidence type="ECO:0000256" key="1">
    <source>
        <dbReference type="ARBA" id="ARBA00001954"/>
    </source>
</evidence>
<keyword evidence="7" id="KW-1185">Reference proteome</keyword>
<proteinExistence type="inferred from homology"/>
<evidence type="ECO:0000256" key="5">
    <source>
        <dbReference type="ARBA" id="ARBA00023004"/>
    </source>
</evidence>
<dbReference type="InterPro" id="IPR004294">
    <property type="entry name" value="Carotenoid_Oase"/>
</dbReference>
<evidence type="ECO:0000313" key="7">
    <source>
        <dbReference type="Proteomes" id="UP000708208"/>
    </source>
</evidence>
<dbReference type="PANTHER" id="PTHR10543">
    <property type="entry name" value="BETA-CAROTENE DIOXYGENASE"/>
    <property type="match status" value="1"/>
</dbReference>
<dbReference type="GO" id="GO:0010436">
    <property type="term" value="F:carotenoid dioxygenase activity"/>
    <property type="evidence" value="ECO:0007669"/>
    <property type="project" value="TreeGrafter"/>
</dbReference>
<dbReference type="Pfam" id="PF03055">
    <property type="entry name" value="RPE65"/>
    <property type="match status" value="1"/>
</dbReference>
<dbReference type="PANTHER" id="PTHR10543:SF24">
    <property type="entry name" value="CAROTENOID ISOMEROOXYGENASE"/>
    <property type="match status" value="1"/>
</dbReference>
<dbReference type="GO" id="GO:0042574">
    <property type="term" value="P:retinal metabolic process"/>
    <property type="evidence" value="ECO:0007669"/>
    <property type="project" value="TreeGrafter"/>
</dbReference>
<reference evidence="6" key="1">
    <citation type="submission" date="2021-06" db="EMBL/GenBank/DDBJ databases">
        <authorList>
            <person name="Hodson N. C."/>
            <person name="Mongue J. A."/>
            <person name="Jaron S. K."/>
        </authorList>
    </citation>
    <scope>NUCLEOTIDE SEQUENCE</scope>
</reference>
<comment type="cofactor">
    <cofactor evidence="1">
        <name>Fe(2+)</name>
        <dbReference type="ChEBI" id="CHEBI:29033"/>
    </cofactor>
</comment>
<evidence type="ECO:0000313" key="6">
    <source>
        <dbReference type="EMBL" id="CAG7730346.1"/>
    </source>
</evidence>